<feature type="compositionally biased region" description="Basic and acidic residues" evidence="1">
    <location>
        <begin position="433"/>
        <end position="452"/>
    </location>
</feature>
<feature type="region of interest" description="Disordered" evidence="1">
    <location>
        <begin position="540"/>
        <end position="591"/>
    </location>
</feature>
<feature type="region of interest" description="Disordered" evidence="1">
    <location>
        <begin position="80"/>
        <end position="104"/>
    </location>
</feature>
<protein>
    <submittedName>
        <fullName evidence="3">BRCT domain-containing protein</fullName>
    </submittedName>
</protein>
<accession>A0A0R3S293</accession>
<evidence type="ECO:0000313" key="2">
    <source>
        <dbReference type="Proteomes" id="UP000050640"/>
    </source>
</evidence>
<sequence>MTDIYGRNLVYIFHELFLPRLIIFSGAQIGAEPQFSPLTPYQTADSLPPPVYGLLEDRSDIDEAPIARKLVDWKNHYGSKQKQNDEISESPSSTKRLSSVSSKKASQTKNWNIPSGAKLVGYNVQLIAGYVPTTYFNNSSEKSDRRMESRDSEISLDSYLKYHPGYNMNVIKNYDINEKDTVTYEADKLTTDTDDTRKEGNISIGELDSAATTFMTPIEHNLAVLQTKLDSQDSTDQFDDDSILMLQSNLTIRNTESTSSPIDKRETIKESQLIILQNTNLPMEKYNDNNEVENSTLIQKMPQLQNGMEKEEQEMSFFQQLQMNYTNSQTTPEPTEIEVSSARSLPVIIPTTILDQQNSIDKNRLAIGKIIHISESDEHEREMEDIKGLANIHVSTPSHSPKSTLVATSNTVTMSTVMMKVDSSDFDDENEDNDKVEQNDDKSKLENSKKSPEIQFANKRRDEMSEELNLEEDSGNVTNNEQEEMLQGAEFLDSDKNDDDEQRPEDSLPIQPAFPFGAKNQLSANPMHLSFLSPFIIGNGRGGNGQERRRSAIDSKKKQKAPAYDYDNLEDEGKGQFHEKQFTLSKNVPYE</sequence>
<name>A0A0R3S293_9BILA</name>
<feature type="compositionally biased region" description="Polar residues" evidence="1">
    <location>
        <begin position="582"/>
        <end position="591"/>
    </location>
</feature>
<proteinExistence type="predicted"/>
<organism evidence="2 3">
    <name type="scientific">Elaeophora elaphi</name>
    <dbReference type="NCBI Taxonomy" id="1147741"/>
    <lineage>
        <taxon>Eukaryota</taxon>
        <taxon>Metazoa</taxon>
        <taxon>Ecdysozoa</taxon>
        <taxon>Nematoda</taxon>
        <taxon>Chromadorea</taxon>
        <taxon>Rhabditida</taxon>
        <taxon>Spirurina</taxon>
        <taxon>Spiruromorpha</taxon>
        <taxon>Filarioidea</taxon>
        <taxon>Onchocercidae</taxon>
        <taxon>Elaeophora</taxon>
    </lineage>
</organism>
<dbReference type="AlphaFoldDB" id="A0A0R3S293"/>
<dbReference type="Proteomes" id="UP000050640">
    <property type="component" value="Unplaced"/>
</dbReference>
<feature type="compositionally biased region" description="Basic and acidic residues" evidence="1">
    <location>
        <begin position="571"/>
        <end position="581"/>
    </location>
</feature>
<evidence type="ECO:0000256" key="1">
    <source>
        <dbReference type="SAM" id="MobiDB-lite"/>
    </source>
</evidence>
<reference evidence="3" key="1">
    <citation type="submission" date="2017-02" db="UniProtKB">
        <authorList>
            <consortium name="WormBaseParasite"/>
        </authorList>
    </citation>
    <scope>IDENTIFICATION</scope>
</reference>
<feature type="compositionally biased region" description="Low complexity" evidence="1">
    <location>
        <begin position="90"/>
        <end position="104"/>
    </location>
</feature>
<dbReference type="WBParaSite" id="EEL_0000882001-mRNA-1">
    <property type="protein sequence ID" value="EEL_0000882001-mRNA-1"/>
    <property type="gene ID" value="EEL_0000882001"/>
</dbReference>
<evidence type="ECO:0000313" key="3">
    <source>
        <dbReference type="WBParaSite" id="EEL_0000882001-mRNA-1"/>
    </source>
</evidence>
<feature type="compositionally biased region" description="Basic and acidic residues" evidence="1">
    <location>
        <begin position="546"/>
        <end position="556"/>
    </location>
</feature>
<keyword evidence="2" id="KW-1185">Reference proteome</keyword>
<feature type="region of interest" description="Disordered" evidence="1">
    <location>
        <begin position="423"/>
        <end position="479"/>
    </location>
</feature>
<feature type="compositionally biased region" description="Acidic residues" evidence="1">
    <location>
        <begin position="464"/>
        <end position="474"/>
    </location>
</feature>